<proteinExistence type="predicted"/>
<dbReference type="AlphaFoldDB" id="A0A9N8DG53"/>
<organism evidence="2 3">
    <name type="scientific">Seminavis robusta</name>
    <dbReference type="NCBI Taxonomy" id="568900"/>
    <lineage>
        <taxon>Eukaryota</taxon>
        <taxon>Sar</taxon>
        <taxon>Stramenopiles</taxon>
        <taxon>Ochrophyta</taxon>
        <taxon>Bacillariophyta</taxon>
        <taxon>Bacillariophyceae</taxon>
        <taxon>Bacillariophycidae</taxon>
        <taxon>Naviculales</taxon>
        <taxon>Naviculaceae</taxon>
        <taxon>Seminavis</taxon>
    </lineage>
</organism>
<name>A0A9N8DG53_9STRA</name>
<reference evidence="2" key="1">
    <citation type="submission" date="2020-06" db="EMBL/GenBank/DDBJ databases">
        <authorList>
            <consortium name="Plant Systems Biology data submission"/>
        </authorList>
    </citation>
    <scope>NUCLEOTIDE SEQUENCE</scope>
    <source>
        <strain evidence="2">D6</strain>
    </source>
</reference>
<dbReference type="Proteomes" id="UP001153069">
    <property type="component" value="Unassembled WGS sequence"/>
</dbReference>
<comment type="caution">
    <text evidence="2">The sequence shown here is derived from an EMBL/GenBank/DDBJ whole genome shotgun (WGS) entry which is preliminary data.</text>
</comment>
<feature type="region of interest" description="Disordered" evidence="1">
    <location>
        <begin position="1"/>
        <end position="40"/>
    </location>
</feature>
<sequence>MAMAERAKPSSSSRKKTSLLFQGDVSAESSPLPENTTPADLTNFFHDADSRLAFASGGDPSSAEELELTPEWESRWKQCCNRWYGSAFLPQRGDCVFECQEFSSFPGLTVCTTVYAGFKTMQTKGVPGCCFLVIGQKQTAKGLPPIVWVFNQLMGKKTTKKKESNNNNENDMEAVLDPWGPIKSFYSVEKQSTTGRWVFRLHSSMQMQIEFPSRLLKILPSSKARVEAQGSAGITKTIAKAGQKGVTSVREAFVKHQSQQQELEAAVNERRSRRRIGFGGVGLLPIAY</sequence>
<gene>
    <name evidence="2" type="ORF">SEMRO_109_G054550.1</name>
</gene>
<evidence type="ECO:0000313" key="3">
    <source>
        <dbReference type="Proteomes" id="UP001153069"/>
    </source>
</evidence>
<accession>A0A9N8DG53</accession>
<keyword evidence="3" id="KW-1185">Reference proteome</keyword>
<feature type="compositionally biased region" description="Polar residues" evidence="1">
    <location>
        <begin position="27"/>
        <end position="40"/>
    </location>
</feature>
<evidence type="ECO:0000313" key="2">
    <source>
        <dbReference type="EMBL" id="CAB9501456.1"/>
    </source>
</evidence>
<protein>
    <submittedName>
        <fullName evidence="2">Uncharacterized protein</fullName>
    </submittedName>
</protein>
<evidence type="ECO:0000256" key="1">
    <source>
        <dbReference type="SAM" id="MobiDB-lite"/>
    </source>
</evidence>
<dbReference type="OrthoDB" id="45004at2759"/>
<dbReference type="EMBL" id="CAICTM010000108">
    <property type="protein sequence ID" value="CAB9501456.1"/>
    <property type="molecule type" value="Genomic_DNA"/>
</dbReference>